<evidence type="ECO:0000259" key="7">
    <source>
        <dbReference type="Pfam" id="PF00135"/>
    </source>
</evidence>
<keyword evidence="6" id="KW-0732">Signal</keyword>
<dbReference type="GO" id="GO:0052689">
    <property type="term" value="F:carboxylic ester hydrolase activity"/>
    <property type="evidence" value="ECO:0007669"/>
    <property type="project" value="UniProtKB-KW"/>
</dbReference>
<dbReference type="AlphaFoldDB" id="D6WVK5"/>
<dbReference type="OMA" id="SRMFTED"/>
<dbReference type="Proteomes" id="UP000007266">
    <property type="component" value="Linkage group 8"/>
</dbReference>
<evidence type="ECO:0000256" key="4">
    <source>
        <dbReference type="ARBA" id="ARBA00023157"/>
    </source>
</evidence>
<dbReference type="FunFam" id="3.40.50.1820:FF:000155">
    <property type="entry name" value="Carboxylic ester hydrolase"/>
    <property type="match status" value="1"/>
</dbReference>
<name>D6WVK5_TRICA</name>
<evidence type="ECO:0000313" key="8">
    <source>
        <dbReference type="EMBL" id="EFA08586.1"/>
    </source>
</evidence>
<dbReference type="SUPFAM" id="SSF53474">
    <property type="entry name" value="alpha/beta-Hydrolases"/>
    <property type="match status" value="1"/>
</dbReference>
<accession>D6WVK5</accession>
<dbReference type="EMBL" id="KQ971357">
    <property type="protein sequence ID" value="EFA08586.1"/>
    <property type="molecule type" value="Genomic_DNA"/>
</dbReference>
<dbReference type="InterPro" id="IPR019826">
    <property type="entry name" value="Carboxylesterase_B_AS"/>
</dbReference>
<dbReference type="eggNOG" id="KOG1516">
    <property type="taxonomic scope" value="Eukaryota"/>
</dbReference>
<feature type="signal peptide" evidence="6">
    <location>
        <begin position="1"/>
        <end position="17"/>
    </location>
</feature>
<dbReference type="InterPro" id="IPR029058">
    <property type="entry name" value="AB_hydrolase_fold"/>
</dbReference>
<dbReference type="Gene3D" id="3.40.50.1820">
    <property type="entry name" value="alpha/beta hydrolase"/>
    <property type="match status" value="1"/>
</dbReference>
<evidence type="ECO:0000256" key="3">
    <source>
        <dbReference type="ARBA" id="ARBA00022801"/>
    </source>
</evidence>
<feature type="chain" id="PRO_5005126734" description="Carboxylic ester hydrolase" evidence="6">
    <location>
        <begin position="18"/>
        <end position="562"/>
    </location>
</feature>
<dbReference type="PANTHER" id="PTHR11559">
    <property type="entry name" value="CARBOXYLESTERASE"/>
    <property type="match status" value="1"/>
</dbReference>
<evidence type="ECO:0000256" key="5">
    <source>
        <dbReference type="ARBA" id="ARBA00023180"/>
    </source>
</evidence>
<gene>
    <name evidence="8" type="primary">AUGUSTUS-3.0.2_06241</name>
    <name evidence="8" type="ORF">TcasGA2_TC006241</name>
</gene>
<dbReference type="KEGG" id="tca:659834"/>
<reference evidence="8 9" key="1">
    <citation type="journal article" date="2008" name="Nature">
        <title>The genome of the model beetle and pest Tribolium castaneum.</title>
        <authorList>
            <consortium name="Tribolium Genome Sequencing Consortium"/>
            <person name="Richards S."/>
            <person name="Gibbs R.A."/>
            <person name="Weinstock G.M."/>
            <person name="Brown S.J."/>
            <person name="Denell R."/>
            <person name="Beeman R.W."/>
            <person name="Gibbs R."/>
            <person name="Beeman R.W."/>
            <person name="Brown S.J."/>
            <person name="Bucher G."/>
            <person name="Friedrich M."/>
            <person name="Grimmelikhuijzen C.J."/>
            <person name="Klingler M."/>
            <person name="Lorenzen M."/>
            <person name="Richards S."/>
            <person name="Roth S."/>
            <person name="Schroder R."/>
            <person name="Tautz D."/>
            <person name="Zdobnov E.M."/>
            <person name="Muzny D."/>
            <person name="Gibbs R.A."/>
            <person name="Weinstock G.M."/>
            <person name="Attaway T."/>
            <person name="Bell S."/>
            <person name="Buhay C.J."/>
            <person name="Chandrabose M.N."/>
            <person name="Chavez D."/>
            <person name="Clerk-Blankenburg K.P."/>
            <person name="Cree A."/>
            <person name="Dao M."/>
            <person name="Davis C."/>
            <person name="Chacko J."/>
            <person name="Dinh H."/>
            <person name="Dugan-Rocha S."/>
            <person name="Fowler G."/>
            <person name="Garner T.T."/>
            <person name="Garnes J."/>
            <person name="Gnirke A."/>
            <person name="Hawes A."/>
            <person name="Hernandez J."/>
            <person name="Hines S."/>
            <person name="Holder M."/>
            <person name="Hume J."/>
            <person name="Jhangiani S.N."/>
            <person name="Joshi V."/>
            <person name="Khan Z.M."/>
            <person name="Jackson L."/>
            <person name="Kovar C."/>
            <person name="Kowis A."/>
            <person name="Lee S."/>
            <person name="Lewis L.R."/>
            <person name="Margolis J."/>
            <person name="Morgan M."/>
            <person name="Nazareth L.V."/>
            <person name="Nguyen N."/>
            <person name="Okwuonu G."/>
            <person name="Parker D."/>
            <person name="Richards S."/>
            <person name="Ruiz S.J."/>
            <person name="Santibanez J."/>
            <person name="Savard J."/>
            <person name="Scherer S.E."/>
            <person name="Schneider B."/>
            <person name="Sodergren E."/>
            <person name="Tautz D."/>
            <person name="Vattahil S."/>
            <person name="Villasana D."/>
            <person name="White C.S."/>
            <person name="Wright R."/>
            <person name="Park Y."/>
            <person name="Beeman R.W."/>
            <person name="Lord J."/>
            <person name="Oppert B."/>
            <person name="Lorenzen M."/>
            <person name="Brown S."/>
            <person name="Wang L."/>
            <person name="Savard J."/>
            <person name="Tautz D."/>
            <person name="Richards S."/>
            <person name="Weinstock G."/>
            <person name="Gibbs R.A."/>
            <person name="Liu Y."/>
            <person name="Worley K."/>
            <person name="Weinstock G."/>
            <person name="Elsik C.G."/>
            <person name="Reese J.T."/>
            <person name="Elhaik E."/>
            <person name="Landan G."/>
            <person name="Graur D."/>
            <person name="Arensburger P."/>
            <person name="Atkinson P."/>
            <person name="Beeman R.W."/>
            <person name="Beidler J."/>
            <person name="Brown S.J."/>
            <person name="Demuth J.P."/>
            <person name="Drury D.W."/>
            <person name="Du Y.Z."/>
            <person name="Fujiwara H."/>
            <person name="Lorenzen M."/>
            <person name="Maselli V."/>
            <person name="Osanai M."/>
            <person name="Park Y."/>
            <person name="Robertson H.M."/>
            <person name="Tu Z."/>
            <person name="Wang J.J."/>
            <person name="Wang S."/>
            <person name="Richards S."/>
            <person name="Song H."/>
            <person name="Zhang L."/>
            <person name="Sodergren E."/>
            <person name="Werner D."/>
            <person name="Stanke M."/>
            <person name="Morgenstern B."/>
            <person name="Solovyev V."/>
            <person name="Kosarev P."/>
            <person name="Brown G."/>
            <person name="Chen H.C."/>
            <person name="Ermolaeva O."/>
            <person name="Hlavina W."/>
            <person name="Kapustin Y."/>
            <person name="Kiryutin B."/>
            <person name="Kitts P."/>
            <person name="Maglott D."/>
            <person name="Pruitt K."/>
            <person name="Sapojnikov V."/>
            <person name="Souvorov A."/>
            <person name="Mackey A.J."/>
            <person name="Waterhouse R.M."/>
            <person name="Wyder S."/>
            <person name="Zdobnov E.M."/>
            <person name="Zdobnov E.M."/>
            <person name="Wyder S."/>
            <person name="Kriventseva E.V."/>
            <person name="Kadowaki T."/>
            <person name="Bork P."/>
            <person name="Aranda M."/>
            <person name="Bao R."/>
            <person name="Beermann A."/>
            <person name="Berns N."/>
            <person name="Bolognesi R."/>
            <person name="Bonneton F."/>
            <person name="Bopp D."/>
            <person name="Brown S.J."/>
            <person name="Bucher G."/>
            <person name="Butts T."/>
            <person name="Chaumot A."/>
            <person name="Denell R.E."/>
            <person name="Ferrier D.E."/>
            <person name="Friedrich M."/>
            <person name="Gordon C.M."/>
            <person name="Jindra M."/>
            <person name="Klingler M."/>
            <person name="Lan Q."/>
            <person name="Lattorff H.M."/>
            <person name="Laudet V."/>
            <person name="von Levetsow C."/>
            <person name="Liu Z."/>
            <person name="Lutz R."/>
            <person name="Lynch J.A."/>
            <person name="da Fonseca R.N."/>
            <person name="Posnien N."/>
            <person name="Reuter R."/>
            <person name="Roth S."/>
            <person name="Savard J."/>
            <person name="Schinko J.B."/>
            <person name="Schmitt C."/>
            <person name="Schoppmeier M."/>
            <person name="Schroder R."/>
            <person name="Shippy T.D."/>
            <person name="Simonnet F."/>
            <person name="Marques-Souza H."/>
            <person name="Tautz D."/>
            <person name="Tomoyasu Y."/>
            <person name="Trauner J."/>
            <person name="Van der Zee M."/>
            <person name="Vervoort M."/>
            <person name="Wittkopp N."/>
            <person name="Wimmer E.A."/>
            <person name="Yang X."/>
            <person name="Jones A.K."/>
            <person name="Sattelle D.B."/>
            <person name="Ebert P.R."/>
            <person name="Nelson D."/>
            <person name="Scott J.G."/>
            <person name="Beeman R.W."/>
            <person name="Muthukrishnan S."/>
            <person name="Kramer K.J."/>
            <person name="Arakane Y."/>
            <person name="Beeman R.W."/>
            <person name="Zhu Q."/>
            <person name="Hogenkamp D."/>
            <person name="Dixit R."/>
            <person name="Oppert B."/>
            <person name="Jiang H."/>
            <person name="Zou Z."/>
            <person name="Marshall J."/>
            <person name="Elpidina E."/>
            <person name="Vinokurov K."/>
            <person name="Oppert C."/>
            <person name="Zou Z."/>
            <person name="Evans J."/>
            <person name="Lu Z."/>
            <person name="Zhao P."/>
            <person name="Sumathipala N."/>
            <person name="Altincicek B."/>
            <person name="Vilcinskas A."/>
            <person name="Williams M."/>
            <person name="Hultmark D."/>
            <person name="Hetru C."/>
            <person name="Jiang H."/>
            <person name="Grimmelikhuijzen C.J."/>
            <person name="Hauser F."/>
            <person name="Cazzamali G."/>
            <person name="Williamson M."/>
            <person name="Park Y."/>
            <person name="Li B."/>
            <person name="Tanaka Y."/>
            <person name="Predel R."/>
            <person name="Neupert S."/>
            <person name="Schachtner J."/>
            <person name="Verleyen P."/>
            <person name="Raible F."/>
            <person name="Bork P."/>
            <person name="Friedrich M."/>
            <person name="Walden K.K."/>
            <person name="Robertson H.M."/>
            <person name="Angeli S."/>
            <person name="Foret S."/>
            <person name="Bucher G."/>
            <person name="Schuetz S."/>
            <person name="Maleszka R."/>
            <person name="Wimmer E.A."/>
            <person name="Beeman R.W."/>
            <person name="Lorenzen M."/>
            <person name="Tomoyasu Y."/>
            <person name="Miller S.C."/>
            <person name="Grossmann D."/>
            <person name="Bucher G."/>
        </authorList>
    </citation>
    <scope>NUCLEOTIDE SEQUENCE [LARGE SCALE GENOMIC DNA]</scope>
    <source>
        <strain evidence="8 9">Georgia GA2</strain>
    </source>
</reference>
<organism evidence="8 9">
    <name type="scientific">Tribolium castaneum</name>
    <name type="common">Red flour beetle</name>
    <dbReference type="NCBI Taxonomy" id="7070"/>
    <lineage>
        <taxon>Eukaryota</taxon>
        <taxon>Metazoa</taxon>
        <taxon>Ecdysozoa</taxon>
        <taxon>Arthropoda</taxon>
        <taxon>Hexapoda</taxon>
        <taxon>Insecta</taxon>
        <taxon>Pterygota</taxon>
        <taxon>Neoptera</taxon>
        <taxon>Endopterygota</taxon>
        <taxon>Coleoptera</taxon>
        <taxon>Polyphaga</taxon>
        <taxon>Cucujiformia</taxon>
        <taxon>Tenebrionidae</taxon>
        <taxon>Tenebrionidae incertae sedis</taxon>
        <taxon>Tribolium</taxon>
    </lineage>
</organism>
<dbReference type="PhylomeDB" id="D6WVK5"/>
<proteinExistence type="inferred from homology"/>
<dbReference type="OrthoDB" id="19653at2759"/>
<dbReference type="InterPro" id="IPR002018">
    <property type="entry name" value="CarbesteraseB"/>
</dbReference>
<dbReference type="ESTHER" id="trica-d6wvk5">
    <property type="family name" value="Carb_B_Arthropoda"/>
</dbReference>
<keyword evidence="5" id="KW-0325">Glycoprotein</keyword>
<feature type="domain" description="Carboxylesterase type B" evidence="7">
    <location>
        <begin position="30"/>
        <end position="551"/>
    </location>
</feature>
<dbReference type="EC" id="3.1.1.-" evidence="6"/>
<evidence type="ECO:0000256" key="1">
    <source>
        <dbReference type="ARBA" id="ARBA00005964"/>
    </source>
</evidence>
<dbReference type="InParanoid" id="D6WVK5"/>
<dbReference type="Pfam" id="PF00135">
    <property type="entry name" value="COesterase"/>
    <property type="match status" value="1"/>
</dbReference>
<dbReference type="PROSITE" id="PS00122">
    <property type="entry name" value="CARBOXYLESTERASE_B_1"/>
    <property type="match status" value="1"/>
</dbReference>
<protein>
    <recommendedName>
        <fullName evidence="6">Carboxylic ester hydrolase</fullName>
        <ecNumber evidence="6">3.1.1.-</ecNumber>
    </recommendedName>
</protein>
<sequence>MLRRFLSLAFLIGAVFTYPNEPKATKNTEKPIITTPLGQVQGAILASRAGKPIISFRGIRYAKAPIDELRFKPPVPVPKWENVVNATQDTPLCPQPTDEPTSEDCLFLNVYTTKLPKGNEQPKRPVIVFIHSGGFHSTGGASNWLGPQYLLDQDIVLVTFNYRLGSLGFLSTGDKEAPGNNGLKDQVLVLKWVKENIASFGGDPESVTLAGYSAGAISVTLHLVSPLSRGLFHRAIIMSGSALGQMPIPTNQMNLAKKQAKVLECSDDNSANIIKCLKTKTANQLGESQRMFLEFGDDPVVIWGPVIEGDFGQERFLTAHPIELIQKGEFAKVPIILGVTTDEFAARAFNVLANETLKKQMSEDFQKIAPIAFLYDRDSDKSKTISDGLKKFYLNDKPLDNSSLPGLAQLYADALTGFGVNRAAELLSEKNNASVYYYKFNYKGRYSHFYLPSSNGTIPFGVVHNDDLIYLFYIQKLFPIFKDTDPEAQTVNKMILLWSNFAKTGNPTPETSDKLDGAKWEPYSSKNKKYLEVGNKLVLGEKLNEKRYEEWAKLFPLSQYTS</sequence>
<dbReference type="CDD" id="cd00312">
    <property type="entry name" value="Esterase_lipase"/>
    <property type="match status" value="1"/>
</dbReference>
<keyword evidence="9" id="KW-1185">Reference proteome</keyword>
<keyword evidence="3 6" id="KW-0378">Hydrolase</keyword>
<keyword evidence="2" id="KW-0719">Serine esterase</keyword>
<comment type="similarity">
    <text evidence="1 6">Belongs to the type-B carboxylesterase/lipase family.</text>
</comment>
<keyword evidence="4" id="KW-1015">Disulfide bond</keyword>
<dbReference type="InterPro" id="IPR050309">
    <property type="entry name" value="Type-B_Carboxylest/Lipase"/>
</dbReference>
<dbReference type="STRING" id="7070.D6WVK5"/>
<evidence type="ECO:0000313" key="9">
    <source>
        <dbReference type="Proteomes" id="UP000007266"/>
    </source>
</evidence>
<evidence type="ECO:0000256" key="2">
    <source>
        <dbReference type="ARBA" id="ARBA00022487"/>
    </source>
</evidence>
<dbReference type="HOGENOM" id="CLU_006586_13_2_1"/>
<reference evidence="8 9" key="2">
    <citation type="journal article" date="2010" name="Nucleic Acids Res.">
        <title>BeetleBase in 2010: revisions to provide comprehensive genomic information for Tribolium castaneum.</title>
        <authorList>
            <person name="Kim H.S."/>
            <person name="Murphy T."/>
            <person name="Xia J."/>
            <person name="Caragea D."/>
            <person name="Park Y."/>
            <person name="Beeman R.W."/>
            <person name="Lorenzen M.D."/>
            <person name="Butcher S."/>
            <person name="Manak J.R."/>
            <person name="Brown S.J."/>
        </authorList>
    </citation>
    <scope>GENOME REANNOTATION</scope>
    <source>
        <strain evidence="8 9">Georgia GA2</strain>
    </source>
</reference>
<evidence type="ECO:0000256" key="6">
    <source>
        <dbReference type="RuleBase" id="RU361235"/>
    </source>
</evidence>